<dbReference type="InterPro" id="IPR045361">
    <property type="entry name" value="CIS_tube_prot_N"/>
</dbReference>
<dbReference type="Proteomes" id="UP001606210">
    <property type="component" value="Unassembled WGS sequence"/>
</dbReference>
<feature type="region of interest" description="Disordered" evidence="1">
    <location>
        <begin position="47"/>
        <end position="68"/>
    </location>
</feature>
<protein>
    <recommendedName>
        <fullName evidence="2">Contractile injection system tube protein N-terminal domain-containing protein</fullName>
    </recommendedName>
</protein>
<comment type="caution">
    <text evidence="3">The sequence shown here is derived from an EMBL/GenBank/DDBJ whole genome shotgun (WGS) entry which is preliminary data.</text>
</comment>
<accession>A0ABW7EWG2</accession>
<evidence type="ECO:0000313" key="4">
    <source>
        <dbReference type="Proteomes" id="UP001606210"/>
    </source>
</evidence>
<evidence type="ECO:0000313" key="3">
    <source>
        <dbReference type="EMBL" id="MFG6428546.1"/>
    </source>
</evidence>
<evidence type="ECO:0000259" key="2">
    <source>
        <dbReference type="Pfam" id="PF19266"/>
    </source>
</evidence>
<proteinExistence type="predicted"/>
<dbReference type="EMBL" id="JBIGHV010000001">
    <property type="protein sequence ID" value="MFG6428546.1"/>
    <property type="molecule type" value="Genomic_DNA"/>
</dbReference>
<reference evidence="3 4" key="1">
    <citation type="submission" date="2024-08" db="EMBL/GenBank/DDBJ databases">
        <authorList>
            <person name="Lu H."/>
        </authorList>
    </citation>
    <scope>NUCLEOTIDE SEQUENCE [LARGE SCALE GENOMIC DNA]</scope>
    <source>
        <strain evidence="3 4">LYH14W</strain>
    </source>
</reference>
<feature type="domain" description="Contractile injection system tube protein N-terminal" evidence="2">
    <location>
        <begin position="7"/>
        <end position="171"/>
    </location>
</feature>
<sequence>MPELEIQHAKLIELKDDLSDVMPGGKSLTVQFNPESLKLSYANQVKEQPNASGGGGAGGNQSQGSAARQFVGTGSTKLSVQLWFDVAAATSAPFIVDDVRRITAQVLYFIKPKPAAAGARDTAQRTPPGLRFTWGNFLFDGIVEGMEESVEFFSPKGEALRASITLNMVQQEILVPAFSGSGAVPGARPLWPAGGGQSLQALQDAAKASGAAPSGGGGAGGAGLGGGLGAGFSAGVSVGGVSLGASAGVSLGLSTGAAFQGGGWQAVALANGIENPRAMPAGQLIDLSATKPRIVSG</sequence>
<dbReference type="Pfam" id="PF19266">
    <property type="entry name" value="CIS_tube"/>
    <property type="match status" value="1"/>
</dbReference>
<evidence type="ECO:0000256" key="1">
    <source>
        <dbReference type="SAM" id="MobiDB-lite"/>
    </source>
</evidence>
<name>A0ABW7EWG2_9BURK</name>
<keyword evidence="4" id="KW-1185">Reference proteome</keyword>
<feature type="compositionally biased region" description="Gly residues" evidence="1">
    <location>
        <begin position="52"/>
        <end position="61"/>
    </location>
</feature>
<dbReference type="RefSeq" id="WP_394475477.1">
    <property type="nucleotide sequence ID" value="NZ_JBIGHV010000001.1"/>
</dbReference>
<gene>
    <name evidence="3" type="ORF">ACG00Y_01395</name>
</gene>
<organism evidence="3 4">
    <name type="scientific">Pelomonas parva</name>
    <dbReference type="NCBI Taxonomy" id="3299032"/>
    <lineage>
        <taxon>Bacteria</taxon>
        <taxon>Pseudomonadati</taxon>
        <taxon>Pseudomonadota</taxon>
        <taxon>Betaproteobacteria</taxon>
        <taxon>Burkholderiales</taxon>
        <taxon>Sphaerotilaceae</taxon>
        <taxon>Roseateles</taxon>
    </lineage>
</organism>